<proteinExistence type="predicted"/>
<name>A0A6C0JJ78_9ZZZZ</name>
<evidence type="ECO:0000313" key="1">
    <source>
        <dbReference type="EMBL" id="QHU03848.1"/>
    </source>
</evidence>
<dbReference type="EMBL" id="MN740389">
    <property type="protein sequence ID" value="QHU03848.1"/>
    <property type="molecule type" value="Genomic_DNA"/>
</dbReference>
<accession>A0A6C0JJ78</accession>
<organism evidence="1">
    <name type="scientific">viral metagenome</name>
    <dbReference type="NCBI Taxonomy" id="1070528"/>
    <lineage>
        <taxon>unclassified sequences</taxon>
        <taxon>metagenomes</taxon>
        <taxon>organismal metagenomes</taxon>
    </lineage>
</organism>
<reference evidence="1" key="1">
    <citation type="journal article" date="2020" name="Nature">
        <title>Giant virus diversity and host interactions through global metagenomics.</title>
        <authorList>
            <person name="Schulz F."/>
            <person name="Roux S."/>
            <person name="Paez-Espino D."/>
            <person name="Jungbluth S."/>
            <person name="Walsh D.A."/>
            <person name="Denef V.J."/>
            <person name="McMahon K.D."/>
            <person name="Konstantinidis K.T."/>
            <person name="Eloe-Fadrosh E.A."/>
            <person name="Kyrpides N.C."/>
            <person name="Woyke T."/>
        </authorList>
    </citation>
    <scope>NUCLEOTIDE SEQUENCE</scope>
    <source>
        <strain evidence="1">GVMAG-M-3300027708-20</strain>
    </source>
</reference>
<sequence>MVEFKNMFTYLVGAAILITGSYLASQYKNSLESNDEYKLIKKYLLNDSPLYGYDKPKLWIHTKYEINSRKWKDFYSRNTTDLNQPYIHLTIKTIINHCGSDFNICLIDDESFSKLIPNWDVDITSLAEPIKSNFRHLALTELIYYYGGMIVPNSFCCTKNLDEFYKEGTLGDRPFFCEATNHTVNSLNQKRKYLFIPDINFMGATKNNKTILSLVEYLKSICRDPHFSSEHKFTGNISQWLINANNKYMINIVGGEVIGIKTSDRKQILLDNLMEEEYLNFHDSLVGIYIPEDEILKRPKYQWFAYMTSEEIVKCKMIISKYLAASLADSLSEYYKSSEIKSVISI</sequence>
<dbReference type="AlphaFoldDB" id="A0A6C0JJ78"/>
<protein>
    <submittedName>
        <fullName evidence="1">Uncharacterized protein</fullName>
    </submittedName>
</protein>